<dbReference type="AlphaFoldDB" id="A0A173YS42"/>
<sequence length="87" mass="10401">MKLTEVTEEYLDEYLNAEGRDKLKIKHLFENAVNYVMVVNGYTEVEQLEESEYLTDVVLMRVQQMYDNGYVESNKEIDAMMTMDRRF</sequence>
<name>A0A173YS42_9CLOT</name>
<dbReference type="RefSeq" id="WP_055277630.1">
    <property type="nucleotide sequence ID" value="NZ_CYYT01000003.1"/>
</dbReference>
<evidence type="ECO:0000313" key="2">
    <source>
        <dbReference type="Proteomes" id="UP000095558"/>
    </source>
</evidence>
<evidence type="ECO:0008006" key="3">
    <source>
        <dbReference type="Google" id="ProtNLM"/>
    </source>
</evidence>
<dbReference type="Proteomes" id="UP000095558">
    <property type="component" value="Unassembled WGS sequence"/>
</dbReference>
<dbReference type="EMBL" id="CYZV01000037">
    <property type="protein sequence ID" value="CUO64972.1"/>
    <property type="molecule type" value="Genomic_DNA"/>
</dbReference>
<proteinExistence type="predicted"/>
<evidence type="ECO:0000313" key="1">
    <source>
        <dbReference type="EMBL" id="CUO64972.1"/>
    </source>
</evidence>
<reference evidence="1 2" key="1">
    <citation type="submission" date="2015-09" db="EMBL/GenBank/DDBJ databases">
        <authorList>
            <consortium name="Pathogen Informatics"/>
        </authorList>
    </citation>
    <scope>NUCLEOTIDE SEQUENCE [LARGE SCALE GENOMIC DNA]</scope>
    <source>
        <strain evidence="1 2">2789STDY5834855</strain>
    </source>
</reference>
<gene>
    <name evidence="1" type="ORF">ERS852470_02951</name>
</gene>
<protein>
    <recommendedName>
        <fullName evidence="3">Phage protein</fullName>
    </recommendedName>
</protein>
<accession>A0A173YS42</accession>
<organism evidence="1 2">
    <name type="scientific">Clostridium disporicum</name>
    <dbReference type="NCBI Taxonomy" id="84024"/>
    <lineage>
        <taxon>Bacteria</taxon>
        <taxon>Bacillati</taxon>
        <taxon>Bacillota</taxon>
        <taxon>Clostridia</taxon>
        <taxon>Eubacteriales</taxon>
        <taxon>Clostridiaceae</taxon>
        <taxon>Clostridium</taxon>
    </lineage>
</organism>